<proteinExistence type="inferred from homology"/>
<organism evidence="6 7">
    <name type="scientific">Cystobacter fuscus</name>
    <dbReference type="NCBI Taxonomy" id="43"/>
    <lineage>
        <taxon>Bacteria</taxon>
        <taxon>Pseudomonadati</taxon>
        <taxon>Myxococcota</taxon>
        <taxon>Myxococcia</taxon>
        <taxon>Myxococcales</taxon>
        <taxon>Cystobacterineae</taxon>
        <taxon>Archangiaceae</taxon>
        <taxon>Cystobacter</taxon>
    </lineage>
</organism>
<dbReference type="PROSITE" id="PS50931">
    <property type="entry name" value="HTH_LYSR"/>
    <property type="match status" value="1"/>
</dbReference>
<dbReference type="AlphaFoldDB" id="A0A250JDX2"/>
<dbReference type="GO" id="GO:0003700">
    <property type="term" value="F:DNA-binding transcription factor activity"/>
    <property type="evidence" value="ECO:0007669"/>
    <property type="project" value="InterPro"/>
</dbReference>
<evidence type="ECO:0000259" key="5">
    <source>
        <dbReference type="PROSITE" id="PS50931"/>
    </source>
</evidence>
<gene>
    <name evidence="6" type="ORF">CYFUS_007562</name>
</gene>
<evidence type="ECO:0000256" key="1">
    <source>
        <dbReference type="ARBA" id="ARBA00009437"/>
    </source>
</evidence>
<dbReference type="PRINTS" id="PR00039">
    <property type="entry name" value="HTHLYSR"/>
</dbReference>
<evidence type="ECO:0000256" key="4">
    <source>
        <dbReference type="ARBA" id="ARBA00023163"/>
    </source>
</evidence>
<dbReference type="EMBL" id="CP022098">
    <property type="protein sequence ID" value="ATB42085.1"/>
    <property type="molecule type" value="Genomic_DNA"/>
</dbReference>
<keyword evidence="4" id="KW-0804">Transcription</keyword>
<sequence>MTDELDWQLCRSFLAVLDEGSLSGAARALGLTQPTIGRHVEALEQALATPLFVRSPQGLVPTEAALEIRPHAEAMRAAAASLRRAVSGAEGGARGTVRLTASEVVGAEVLPPMLARFRERHPGIALELVLSNRTQDLLKRESDIAIRMIRPEQSALLSRKVGVTTLGLYAHRDYLARHGTPRSMEELGGQALIGFDQESPSIQTLRAMGFRMGREGFVFRTDSDLAQLALIRAGAGIGVCQVGVARREEALVHVLPEDFAYALDLWVVMHENLRTSEPMRLVYDHLAAELKAYALTSRR</sequence>
<reference evidence="6 7" key="1">
    <citation type="submission" date="2017-06" db="EMBL/GenBank/DDBJ databases">
        <title>Sequencing and comparative analysis of myxobacterial genomes.</title>
        <authorList>
            <person name="Rupp O."/>
            <person name="Goesmann A."/>
            <person name="Sogaard-Andersen L."/>
        </authorList>
    </citation>
    <scope>NUCLEOTIDE SEQUENCE [LARGE SCALE GENOMIC DNA]</scope>
    <source>
        <strain evidence="6 7">DSM 52655</strain>
    </source>
</reference>
<dbReference type="SUPFAM" id="SSF53850">
    <property type="entry name" value="Periplasmic binding protein-like II"/>
    <property type="match status" value="1"/>
</dbReference>
<dbReference type="InterPro" id="IPR036388">
    <property type="entry name" value="WH-like_DNA-bd_sf"/>
</dbReference>
<dbReference type="RefSeq" id="WP_095989693.1">
    <property type="nucleotide sequence ID" value="NZ_CP022098.1"/>
</dbReference>
<feature type="domain" description="HTH lysR-type" evidence="5">
    <location>
        <begin position="5"/>
        <end position="62"/>
    </location>
</feature>
<dbReference type="InterPro" id="IPR036390">
    <property type="entry name" value="WH_DNA-bd_sf"/>
</dbReference>
<evidence type="ECO:0000313" key="6">
    <source>
        <dbReference type="EMBL" id="ATB42085.1"/>
    </source>
</evidence>
<dbReference type="PANTHER" id="PTHR30537">
    <property type="entry name" value="HTH-TYPE TRANSCRIPTIONAL REGULATOR"/>
    <property type="match status" value="1"/>
</dbReference>
<protein>
    <submittedName>
        <fullName evidence="6">LysR family transcriptional regulator</fullName>
    </submittedName>
</protein>
<dbReference type="InterPro" id="IPR000847">
    <property type="entry name" value="LysR_HTH_N"/>
</dbReference>
<dbReference type="InterPro" id="IPR058163">
    <property type="entry name" value="LysR-type_TF_proteobact-type"/>
</dbReference>
<evidence type="ECO:0000313" key="7">
    <source>
        <dbReference type="Proteomes" id="UP000217257"/>
    </source>
</evidence>
<dbReference type="KEGG" id="cfus:CYFUS_007562"/>
<keyword evidence="2" id="KW-0805">Transcription regulation</keyword>
<dbReference type="GO" id="GO:0043565">
    <property type="term" value="F:sequence-specific DNA binding"/>
    <property type="evidence" value="ECO:0007669"/>
    <property type="project" value="TreeGrafter"/>
</dbReference>
<name>A0A250JDX2_9BACT</name>
<dbReference type="Gene3D" id="1.10.10.10">
    <property type="entry name" value="Winged helix-like DNA-binding domain superfamily/Winged helix DNA-binding domain"/>
    <property type="match status" value="1"/>
</dbReference>
<dbReference type="GO" id="GO:0006351">
    <property type="term" value="P:DNA-templated transcription"/>
    <property type="evidence" value="ECO:0007669"/>
    <property type="project" value="TreeGrafter"/>
</dbReference>
<keyword evidence="3" id="KW-0238">DNA-binding</keyword>
<accession>A0A250JDX2</accession>
<dbReference type="SUPFAM" id="SSF46785">
    <property type="entry name" value="Winged helix' DNA-binding domain"/>
    <property type="match status" value="1"/>
</dbReference>
<dbReference type="Gene3D" id="3.40.190.290">
    <property type="match status" value="1"/>
</dbReference>
<dbReference type="Pfam" id="PF00126">
    <property type="entry name" value="HTH_1"/>
    <property type="match status" value="1"/>
</dbReference>
<dbReference type="Pfam" id="PF03466">
    <property type="entry name" value="LysR_substrate"/>
    <property type="match status" value="1"/>
</dbReference>
<dbReference type="PANTHER" id="PTHR30537:SF3">
    <property type="entry name" value="TRANSCRIPTIONAL REGULATORY PROTEIN"/>
    <property type="match status" value="1"/>
</dbReference>
<evidence type="ECO:0000256" key="3">
    <source>
        <dbReference type="ARBA" id="ARBA00023125"/>
    </source>
</evidence>
<comment type="similarity">
    <text evidence="1">Belongs to the LysR transcriptional regulatory family.</text>
</comment>
<evidence type="ECO:0000256" key="2">
    <source>
        <dbReference type="ARBA" id="ARBA00023015"/>
    </source>
</evidence>
<dbReference type="InterPro" id="IPR005119">
    <property type="entry name" value="LysR_subst-bd"/>
</dbReference>
<dbReference type="Proteomes" id="UP000217257">
    <property type="component" value="Chromosome"/>
</dbReference>